<protein>
    <submittedName>
        <fullName evidence="1">Uncharacterized protein</fullName>
    </submittedName>
</protein>
<proteinExistence type="predicted"/>
<evidence type="ECO:0000313" key="2">
    <source>
        <dbReference type="Proteomes" id="UP001431429"/>
    </source>
</evidence>
<organism evidence="1 2">
    <name type="scientific">Streptomyces albipurpureus</name>
    <dbReference type="NCBI Taxonomy" id="2897419"/>
    <lineage>
        <taxon>Bacteria</taxon>
        <taxon>Bacillati</taxon>
        <taxon>Actinomycetota</taxon>
        <taxon>Actinomycetes</taxon>
        <taxon>Kitasatosporales</taxon>
        <taxon>Streptomycetaceae</taxon>
        <taxon>Streptomyces</taxon>
    </lineage>
</organism>
<dbReference type="RefSeq" id="WP_250920971.1">
    <property type="nucleotide sequence ID" value="NZ_JAMQAW010000025.1"/>
</dbReference>
<evidence type="ECO:0000313" key="1">
    <source>
        <dbReference type="EMBL" id="MCM2390638.1"/>
    </source>
</evidence>
<accession>A0ABT0UTE1</accession>
<comment type="caution">
    <text evidence="1">The sequence shown here is derived from an EMBL/GenBank/DDBJ whole genome shotgun (WGS) entry which is preliminary data.</text>
</comment>
<dbReference type="EMBL" id="JAMQAW010000025">
    <property type="protein sequence ID" value="MCM2390638.1"/>
    <property type="molecule type" value="Genomic_DNA"/>
</dbReference>
<gene>
    <name evidence="1" type="ORF">NBG84_20445</name>
</gene>
<name>A0ABT0UTE1_9ACTN</name>
<dbReference type="Proteomes" id="UP001431429">
    <property type="component" value="Unassembled WGS sequence"/>
</dbReference>
<reference evidence="1" key="1">
    <citation type="submission" date="2022-06" db="EMBL/GenBank/DDBJ databases">
        <title>Genome public.</title>
        <authorList>
            <person name="Sun Q."/>
        </authorList>
    </citation>
    <scope>NUCLEOTIDE SEQUENCE</scope>
    <source>
        <strain evidence="1">CWNU-1</strain>
    </source>
</reference>
<keyword evidence="2" id="KW-1185">Reference proteome</keyword>
<sequence>MRVLISLAARRVGARCVDPALPAGEFLDVLAQARIDGPFHRMIADMATEPVGHVRPSSALPRNSSAATASGDYGIYLGPASLPWRGRLRPFA</sequence>